<dbReference type="PANTHER" id="PTHR32468:SF0">
    <property type="entry name" value="K(+)_H(+) ANTIPORTER 1"/>
    <property type="match status" value="1"/>
</dbReference>
<dbReference type="Gene3D" id="1.20.1530.20">
    <property type="match status" value="1"/>
</dbReference>
<evidence type="ECO:0000256" key="1">
    <source>
        <dbReference type="ARBA" id="ARBA00004141"/>
    </source>
</evidence>
<reference evidence="10 11" key="1">
    <citation type="journal article" date="2021" name="Int. J. Syst. Evol. Microbiol.">
        <title>Reticulibacter mediterranei gen. nov., sp. nov., within the new family Reticulibacteraceae fam. nov., and Ktedonospora formicarum gen. nov., sp. nov., Ktedonobacter robiniae sp. nov., Dictyobacter formicarum sp. nov. and Dictyobacter arantiisoli sp. nov., belonging to the class Ktedonobacteria.</title>
        <authorList>
            <person name="Yabe S."/>
            <person name="Zheng Y."/>
            <person name="Wang C.M."/>
            <person name="Sakai Y."/>
            <person name="Abe K."/>
            <person name="Yokota A."/>
            <person name="Donadio S."/>
            <person name="Cavaletti L."/>
            <person name="Monciardini P."/>
        </authorList>
    </citation>
    <scope>NUCLEOTIDE SEQUENCE [LARGE SCALE GENOMIC DNA]</scope>
    <source>
        <strain evidence="10 11">SOSP1-9</strain>
    </source>
</reference>
<dbReference type="EMBL" id="BNJJ01000003">
    <property type="protein sequence ID" value="GHO83168.1"/>
    <property type="molecule type" value="Genomic_DNA"/>
</dbReference>
<keyword evidence="4 8" id="KW-1133">Transmembrane helix</keyword>
<comment type="subcellular location">
    <subcellularLocation>
        <location evidence="1">Membrane</location>
        <topology evidence="1">Multi-pass membrane protein</topology>
    </subcellularLocation>
</comment>
<feature type="transmembrane region" description="Helical" evidence="8">
    <location>
        <begin position="31"/>
        <end position="53"/>
    </location>
</feature>
<feature type="domain" description="Cation/H+ exchanger transmembrane" evidence="9">
    <location>
        <begin position="15"/>
        <end position="392"/>
    </location>
</feature>
<evidence type="ECO:0000313" key="10">
    <source>
        <dbReference type="EMBL" id="GHO83168.1"/>
    </source>
</evidence>
<feature type="transmembrane region" description="Helical" evidence="8">
    <location>
        <begin position="73"/>
        <end position="92"/>
    </location>
</feature>
<dbReference type="InterPro" id="IPR050794">
    <property type="entry name" value="CPA2_transporter"/>
</dbReference>
<dbReference type="Pfam" id="PF00999">
    <property type="entry name" value="Na_H_Exchanger"/>
    <property type="match status" value="1"/>
</dbReference>
<evidence type="ECO:0000256" key="5">
    <source>
        <dbReference type="ARBA" id="ARBA00023065"/>
    </source>
</evidence>
<evidence type="ECO:0000313" key="11">
    <source>
        <dbReference type="Proteomes" id="UP000635565"/>
    </source>
</evidence>
<name>A0ABQ3VBX7_9CHLR</name>
<proteinExistence type="predicted"/>
<comment type="caution">
    <text evidence="10">The sequence shown here is derived from an EMBL/GenBank/DDBJ whole genome shotgun (WGS) entry which is preliminary data.</text>
</comment>
<evidence type="ECO:0000256" key="4">
    <source>
        <dbReference type="ARBA" id="ARBA00022989"/>
    </source>
</evidence>
<feature type="transmembrane region" description="Helical" evidence="8">
    <location>
        <begin position="309"/>
        <end position="330"/>
    </location>
</feature>
<evidence type="ECO:0000259" key="9">
    <source>
        <dbReference type="Pfam" id="PF00999"/>
    </source>
</evidence>
<organism evidence="10 11">
    <name type="scientific">Dictyobacter formicarum</name>
    <dbReference type="NCBI Taxonomy" id="2778368"/>
    <lineage>
        <taxon>Bacteria</taxon>
        <taxon>Bacillati</taxon>
        <taxon>Chloroflexota</taxon>
        <taxon>Ktedonobacteria</taxon>
        <taxon>Ktedonobacterales</taxon>
        <taxon>Dictyobacteraceae</taxon>
        <taxon>Dictyobacter</taxon>
    </lineage>
</organism>
<keyword evidence="11" id="KW-1185">Reference proteome</keyword>
<keyword evidence="5" id="KW-0406">Ion transport</keyword>
<sequence length="427" mass="45694">MLTGQIFLQLVIILLVVQAFGYLCQRLGQQWVVGEILAGLALGPSLLGLLFPALQAQLFAANTLPTLQTLGDIGLVLYMFSLGAQLDISLLVHQSRKALFVSGAGMLFPLLLGAGLAPFLYTSLAGANATPIAFILLMGIVMSITAFPVLARLLVDKGMLDTKIGSIAIASASIGDVVAWCLLAIVASIITSKGIFASLLTVVETIAFTLTMGLAVRPLLKYVARKIQSQQTFIAFSILLLLVSAYISNVIGIHPVFGAFIAGIILPRNVFFTNHVRHIDQLNSFLFLPLFFVFSGLRTQVAQIQGLDLWLVCLLIIVIACVGKICGGTLAVRLSGDTWREALAVGVLMNTRGLVELIVLNLGLELKVLSPALFSMLVLMAITTTMLSSPLLTMLGYKNKTQRQSLKTAEDPASVVETPLTGKEQLS</sequence>
<feature type="transmembrane region" description="Helical" evidence="8">
    <location>
        <begin position="6"/>
        <end position="24"/>
    </location>
</feature>
<dbReference type="Proteomes" id="UP000635565">
    <property type="component" value="Unassembled WGS sequence"/>
</dbReference>
<feature type="transmembrane region" description="Helical" evidence="8">
    <location>
        <begin position="99"/>
        <end position="120"/>
    </location>
</feature>
<evidence type="ECO:0000256" key="2">
    <source>
        <dbReference type="ARBA" id="ARBA00022448"/>
    </source>
</evidence>
<feature type="transmembrane region" description="Helical" evidence="8">
    <location>
        <begin position="132"/>
        <end position="155"/>
    </location>
</feature>
<feature type="transmembrane region" description="Helical" evidence="8">
    <location>
        <begin position="196"/>
        <end position="220"/>
    </location>
</feature>
<keyword evidence="6 8" id="KW-0472">Membrane</keyword>
<gene>
    <name evidence="10" type="ORF">KSZ_11740</name>
</gene>
<keyword evidence="3 8" id="KW-0812">Transmembrane</keyword>
<keyword evidence="2" id="KW-0813">Transport</keyword>
<feature type="transmembrane region" description="Helical" evidence="8">
    <location>
        <begin position="284"/>
        <end position="303"/>
    </location>
</feature>
<feature type="region of interest" description="Disordered" evidence="7">
    <location>
        <begin position="406"/>
        <end position="427"/>
    </location>
</feature>
<dbReference type="InterPro" id="IPR006153">
    <property type="entry name" value="Cation/H_exchanger_TM"/>
</dbReference>
<feature type="transmembrane region" description="Helical" evidence="8">
    <location>
        <begin position="232"/>
        <end position="247"/>
    </location>
</feature>
<feature type="transmembrane region" description="Helical" evidence="8">
    <location>
        <begin position="372"/>
        <end position="397"/>
    </location>
</feature>
<protein>
    <recommendedName>
        <fullName evidence="9">Cation/H+ exchanger transmembrane domain-containing protein</fullName>
    </recommendedName>
</protein>
<dbReference type="InterPro" id="IPR038770">
    <property type="entry name" value="Na+/solute_symporter_sf"/>
</dbReference>
<dbReference type="RefSeq" id="WP_201360841.1">
    <property type="nucleotide sequence ID" value="NZ_BNJJ01000003.1"/>
</dbReference>
<evidence type="ECO:0000256" key="8">
    <source>
        <dbReference type="SAM" id="Phobius"/>
    </source>
</evidence>
<evidence type="ECO:0000256" key="3">
    <source>
        <dbReference type="ARBA" id="ARBA00022692"/>
    </source>
</evidence>
<evidence type="ECO:0000256" key="7">
    <source>
        <dbReference type="SAM" id="MobiDB-lite"/>
    </source>
</evidence>
<dbReference type="PANTHER" id="PTHR32468">
    <property type="entry name" value="CATION/H + ANTIPORTER"/>
    <property type="match status" value="1"/>
</dbReference>
<feature type="transmembrane region" description="Helical" evidence="8">
    <location>
        <begin position="167"/>
        <end position="190"/>
    </location>
</feature>
<accession>A0ABQ3VBX7</accession>
<evidence type="ECO:0000256" key="6">
    <source>
        <dbReference type="ARBA" id="ARBA00023136"/>
    </source>
</evidence>